<reference evidence="2 3" key="1">
    <citation type="submission" date="2016-11" db="EMBL/GenBank/DDBJ databases">
        <authorList>
            <person name="Jaros S."/>
            <person name="Januszkiewicz K."/>
            <person name="Wedrychowicz H."/>
        </authorList>
    </citation>
    <scope>NUCLEOTIDE SEQUENCE [LARGE SCALE GENOMIC DNA]</scope>
    <source>
        <strain evidence="2 3">ATCC 23634</strain>
    </source>
</reference>
<evidence type="ECO:0000256" key="1">
    <source>
        <dbReference type="SAM" id="MobiDB-lite"/>
    </source>
</evidence>
<evidence type="ECO:0008006" key="4">
    <source>
        <dbReference type="Google" id="ProtNLM"/>
    </source>
</evidence>
<feature type="region of interest" description="Disordered" evidence="1">
    <location>
        <begin position="1"/>
        <end position="23"/>
    </location>
</feature>
<organism evidence="2 3">
    <name type="scientific">Devosia enhydra</name>
    <dbReference type="NCBI Taxonomy" id="665118"/>
    <lineage>
        <taxon>Bacteria</taxon>
        <taxon>Pseudomonadati</taxon>
        <taxon>Pseudomonadota</taxon>
        <taxon>Alphaproteobacteria</taxon>
        <taxon>Hyphomicrobiales</taxon>
        <taxon>Devosiaceae</taxon>
        <taxon>Devosia</taxon>
    </lineage>
</organism>
<dbReference type="AlphaFoldDB" id="A0A1K2HSL0"/>
<gene>
    <name evidence="2" type="ORF">SAMN02983003_0137</name>
</gene>
<protein>
    <recommendedName>
        <fullName evidence="4">Transcriptional regulator</fullName>
    </recommendedName>
</protein>
<sequence length="79" mass="8896">MSIPVSPAERQPKGDHNRRLSLGMEPDAFAAAAGITLEELREYELTSPDHRYNPEVARRIGETLDRLEANPPNTQRVEN</sequence>
<evidence type="ECO:0000313" key="2">
    <source>
        <dbReference type="EMBL" id="SFZ80795.1"/>
    </source>
</evidence>
<dbReference type="RefSeq" id="WP_143145599.1">
    <property type="nucleotide sequence ID" value="NZ_FPKU01000001.1"/>
</dbReference>
<evidence type="ECO:0000313" key="3">
    <source>
        <dbReference type="Proteomes" id="UP000183447"/>
    </source>
</evidence>
<proteinExistence type="predicted"/>
<name>A0A1K2HSL0_9HYPH</name>
<keyword evidence="3" id="KW-1185">Reference proteome</keyword>
<dbReference type="Proteomes" id="UP000183447">
    <property type="component" value="Unassembled WGS sequence"/>
</dbReference>
<dbReference type="EMBL" id="FPKU01000001">
    <property type="protein sequence ID" value="SFZ80795.1"/>
    <property type="molecule type" value="Genomic_DNA"/>
</dbReference>
<dbReference type="OrthoDB" id="7949894at2"/>
<accession>A0A1K2HSL0</accession>